<proteinExistence type="predicted"/>
<dbReference type="SMART" id="SM00953">
    <property type="entry name" value="RES"/>
    <property type="match status" value="1"/>
</dbReference>
<accession>A0A6J4J1E5</accession>
<evidence type="ECO:0000259" key="2">
    <source>
        <dbReference type="SMART" id="SM00953"/>
    </source>
</evidence>
<organism evidence="3">
    <name type="scientific">uncultured Chloroflexia bacterium</name>
    <dbReference type="NCBI Taxonomy" id="1672391"/>
    <lineage>
        <taxon>Bacteria</taxon>
        <taxon>Bacillati</taxon>
        <taxon>Chloroflexota</taxon>
        <taxon>Chloroflexia</taxon>
        <taxon>environmental samples</taxon>
    </lineage>
</organism>
<gene>
    <name evidence="3" type="ORF">AVDCRST_MAG93-2393</name>
</gene>
<dbReference type="InterPro" id="IPR014914">
    <property type="entry name" value="RES_dom"/>
</dbReference>
<evidence type="ECO:0000313" key="3">
    <source>
        <dbReference type="EMBL" id="CAA9265585.1"/>
    </source>
</evidence>
<dbReference type="AlphaFoldDB" id="A0A6J4J1E5"/>
<protein>
    <recommendedName>
        <fullName evidence="2">RES domain-containing protein</fullName>
    </recommendedName>
</protein>
<dbReference type="Pfam" id="PF08808">
    <property type="entry name" value="RES"/>
    <property type="match status" value="1"/>
</dbReference>
<sequence length="163" mass="18222">MLSPRWSHRPLSGEGASKHGGRYNAPGIPTLYMSEAFETAVAEYEQELGIRPGTLCAYDVEAERVLDLTDATSRRLAAVEPSELSCPWKQIVLVQKKRPPTWELARRLTAQGIVGVRVPSVRVRRGVNLVLWRWNDAEPGSPRVTALDPLGDLPLDQRSWRPT</sequence>
<feature type="region of interest" description="Disordered" evidence="1">
    <location>
        <begin position="1"/>
        <end position="22"/>
    </location>
</feature>
<name>A0A6J4J1E5_9CHLR</name>
<feature type="domain" description="RES" evidence="2">
    <location>
        <begin position="10"/>
        <end position="145"/>
    </location>
</feature>
<reference evidence="3" key="1">
    <citation type="submission" date="2020-02" db="EMBL/GenBank/DDBJ databases">
        <authorList>
            <person name="Meier V. D."/>
        </authorList>
    </citation>
    <scope>NUCLEOTIDE SEQUENCE</scope>
    <source>
        <strain evidence="3">AVDCRST_MAG93</strain>
    </source>
</reference>
<dbReference type="EMBL" id="CADCTR010000815">
    <property type="protein sequence ID" value="CAA9265585.1"/>
    <property type="molecule type" value="Genomic_DNA"/>
</dbReference>
<evidence type="ECO:0000256" key="1">
    <source>
        <dbReference type="SAM" id="MobiDB-lite"/>
    </source>
</evidence>